<gene>
    <name evidence="1" type="ORF">FCALED_LOCUS13256</name>
</gene>
<sequence>MPRCSLARQRFYASTLGNSRRFLHSEKPSQHSVAGLGIEKTFSTLSCQINYQDGFHHTSALSILARHPRLSEKDVY</sequence>
<comment type="caution">
    <text evidence="1">The sequence shown here is derived from an EMBL/GenBank/DDBJ whole genome shotgun (WGS) entry which is preliminary data.</text>
</comment>
<dbReference type="Proteomes" id="UP000789570">
    <property type="component" value="Unassembled WGS sequence"/>
</dbReference>
<dbReference type="EMBL" id="CAJVPQ010007437">
    <property type="protein sequence ID" value="CAG8696627.1"/>
    <property type="molecule type" value="Genomic_DNA"/>
</dbReference>
<name>A0A9N9EV88_9GLOM</name>
<protein>
    <submittedName>
        <fullName evidence="1">2997_t:CDS:1</fullName>
    </submittedName>
</protein>
<evidence type="ECO:0000313" key="2">
    <source>
        <dbReference type="Proteomes" id="UP000789570"/>
    </source>
</evidence>
<proteinExistence type="predicted"/>
<dbReference type="AlphaFoldDB" id="A0A9N9EV88"/>
<keyword evidence="2" id="KW-1185">Reference proteome</keyword>
<reference evidence="1" key="1">
    <citation type="submission" date="2021-06" db="EMBL/GenBank/DDBJ databases">
        <authorList>
            <person name="Kallberg Y."/>
            <person name="Tangrot J."/>
            <person name="Rosling A."/>
        </authorList>
    </citation>
    <scope>NUCLEOTIDE SEQUENCE</scope>
    <source>
        <strain evidence="1">UK204</strain>
    </source>
</reference>
<evidence type="ECO:0000313" key="1">
    <source>
        <dbReference type="EMBL" id="CAG8696627.1"/>
    </source>
</evidence>
<organism evidence="1 2">
    <name type="scientific">Funneliformis caledonium</name>
    <dbReference type="NCBI Taxonomy" id="1117310"/>
    <lineage>
        <taxon>Eukaryota</taxon>
        <taxon>Fungi</taxon>
        <taxon>Fungi incertae sedis</taxon>
        <taxon>Mucoromycota</taxon>
        <taxon>Glomeromycotina</taxon>
        <taxon>Glomeromycetes</taxon>
        <taxon>Glomerales</taxon>
        <taxon>Glomeraceae</taxon>
        <taxon>Funneliformis</taxon>
    </lineage>
</organism>
<accession>A0A9N9EV88</accession>